<keyword evidence="2" id="KW-0238">DNA-binding</keyword>
<gene>
    <name evidence="5" type="ORF">DLD82_00705</name>
</gene>
<dbReference type="OrthoDB" id="10712at2157"/>
<dbReference type="InterPro" id="IPR000835">
    <property type="entry name" value="HTH_MarR-typ"/>
</dbReference>
<dbReference type="EMBL" id="QGMZ01000003">
    <property type="protein sequence ID" value="PWR76227.1"/>
    <property type="molecule type" value="Genomic_DNA"/>
</dbReference>
<dbReference type="SMART" id="SM00347">
    <property type="entry name" value="HTH_MARR"/>
    <property type="match status" value="1"/>
</dbReference>
<dbReference type="PANTHER" id="PTHR42756">
    <property type="entry name" value="TRANSCRIPTIONAL REGULATOR, MARR"/>
    <property type="match status" value="1"/>
</dbReference>
<dbReference type="RefSeq" id="WP_109939187.1">
    <property type="nucleotide sequence ID" value="NZ_CP176366.1"/>
</dbReference>
<dbReference type="PROSITE" id="PS50995">
    <property type="entry name" value="HTH_MARR_2"/>
    <property type="match status" value="1"/>
</dbReference>
<protein>
    <recommendedName>
        <fullName evidence="4">HTH marR-type domain-containing protein</fullName>
    </recommendedName>
</protein>
<dbReference type="Gene3D" id="1.10.10.10">
    <property type="entry name" value="Winged helix-like DNA-binding domain superfamily/Winged helix DNA-binding domain"/>
    <property type="match status" value="1"/>
</dbReference>
<dbReference type="AlphaFoldDB" id="A0A2V2NIH5"/>
<evidence type="ECO:0000259" key="4">
    <source>
        <dbReference type="PROSITE" id="PS50995"/>
    </source>
</evidence>
<reference evidence="5 6" key="1">
    <citation type="submission" date="2018-05" db="EMBL/GenBank/DDBJ databases">
        <title>Draft genome of Methanospirillum stamsii Pt1.</title>
        <authorList>
            <person name="Dueholm M.S."/>
            <person name="Nielsen P.H."/>
            <person name="Bakmann L.F."/>
            <person name="Otzen D.E."/>
        </authorList>
    </citation>
    <scope>NUCLEOTIDE SEQUENCE [LARGE SCALE GENOMIC DNA]</scope>
    <source>
        <strain evidence="5 6">Pt1</strain>
    </source>
</reference>
<proteinExistence type="predicted"/>
<dbReference type="GeneID" id="97610657"/>
<evidence type="ECO:0000256" key="2">
    <source>
        <dbReference type="ARBA" id="ARBA00023125"/>
    </source>
</evidence>
<accession>A0A2V2NIH5</accession>
<dbReference type="PANTHER" id="PTHR42756:SF1">
    <property type="entry name" value="TRANSCRIPTIONAL REPRESSOR OF EMRAB OPERON"/>
    <property type="match status" value="1"/>
</dbReference>
<feature type="domain" description="HTH marR-type" evidence="4">
    <location>
        <begin position="1"/>
        <end position="137"/>
    </location>
</feature>
<evidence type="ECO:0000256" key="1">
    <source>
        <dbReference type="ARBA" id="ARBA00023015"/>
    </source>
</evidence>
<dbReference type="InterPro" id="IPR036390">
    <property type="entry name" value="WH_DNA-bd_sf"/>
</dbReference>
<dbReference type="SUPFAM" id="SSF46785">
    <property type="entry name" value="Winged helix' DNA-binding domain"/>
    <property type="match status" value="1"/>
</dbReference>
<name>A0A2V2NIH5_9EURY</name>
<dbReference type="Pfam" id="PF01047">
    <property type="entry name" value="MarR"/>
    <property type="match status" value="1"/>
</dbReference>
<dbReference type="InterPro" id="IPR036388">
    <property type="entry name" value="WH-like_DNA-bd_sf"/>
</dbReference>
<keyword evidence="3" id="KW-0804">Transcription</keyword>
<organism evidence="5 6">
    <name type="scientific">Methanospirillum stamsii</name>
    <dbReference type="NCBI Taxonomy" id="1277351"/>
    <lineage>
        <taxon>Archaea</taxon>
        <taxon>Methanobacteriati</taxon>
        <taxon>Methanobacteriota</taxon>
        <taxon>Stenosarchaea group</taxon>
        <taxon>Methanomicrobia</taxon>
        <taxon>Methanomicrobiales</taxon>
        <taxon>Methanospirillaceae</taxon>
        <taxon>Methanospirillum</taxon>
    </lineage>
</organism>
<evidence type="ECO:0000256" key="3">
    <source>
        <dbReference type="ARBA" id="ARBA00023163"/>
    </source>
</evidence>
<keyword evidence="1" id="KW-0805">Transcription regulation</keyword>
<evidence type="ECO:0000313" key="6">
    <source>
        <dbReference type="Proteomes" id="UP000245934"/>
    </source>
</evidence>
<dbReference type="Proteomes" id="UP000245934">
    <property type="component" value="Unassembled WGS sequence"/>
</dbReference>
<comment type="caution">
    <text evidence="5">The sequence shown here is derived from an EMBL/GenBank/DDBJ whole genome shotgun (WGS) entry which is preliminary data.</text>
</comment>
<keyword evidence="6" id="KW-1185">Reference proteome</keyword>
<evidence type="ECO:0000313" key="5">
    <source>
        <dbReference type="EMBL" id="PWR76227.1"/>
    </source>
</evidence>
<sequence length="139" mass="16268">MRETDGPFGKYVTLAYWLIQKRLNKELSEFQVKSSQYSILRYLYNHDGSNQEQITRDLKIDKGLCSREVRKLEESGLVIRKKNLSDNRQWMCFLTPSGMALKEDLIRIGEQINDSVLTGFTKEEEEALYSLIKRVITNL</sequence>
<dbReference type="GO" id="GO:0003700">
    <property type="term" value="F:DNA-binding transcription factor activity"/>
    <property type="evidence" value="ECO:0007669"/>
    <property type="project" value="InterPro"/>
</dbReference>
<dbReference type="GO" id="GO:0003677">
    <property type="term" value="F:DNA binding"/>
    <property type="evidence" value="ECO:0007669"/>
    <property type="project" value="UniProtKB-KW"/>
</dbReference>
<dbReference type="PRINTS" id="PR00598">
    <property type="entry name" value="HTHMARR"/>
</dbReference>